<dbReference type="GO" id="GO:0000172">
    <property type="term" value="C:ribonuclease MRP complex"/>
    <property type="evidence" value="ECO:0007669"/>
    <property type="project" value="InterPro"/>
</dbReference>
<dbReference type="GO" id="GO:0000294">
    <property type="term" value="P:nuclear-transcribed mRNA catabolic process, RNase MRP-dependent"/>
    <property type="evidence" value="ECO:0007669"/>
    <property type="project" value="TreeGrafter"/>
</dbReference>
<feature type="region of interest" description="Disordered" evidence="4">
    <location>
        <begin position="1"/>
        <end position="47"/>
    </location>
</feature>
<dbReference type="Gene3D" id="3.30.110.20">
    <property type="entry name" value="Alba-like domain"/>
    <property type="match status" value="1"/>
</dbReference>
<comment type="caution">
    <text evidence="5">The sequence shown here is derived from an EMBL/GenBank/DDBJ whole genome shotgun (WGS) entry which is preliminary data.</text>
</comment>
<organism evidence="5 6">
    <name type="scientific">Ustilaginoidea virens</name>
    <name type="common">Rice false smut fungus</name>
    <name type="synonym">Villosiclava virens</name>
    <dbReference type="NCBI Taxonomy" id="1159556"/>
    <lineage>
        <taxon>Eukaryota</taxon>
        <taxon>Fungi</taxon>
        <taxon>Dikarya</taxon>
        <taxon>Ascomycota</taxon>
        <taxon>Pezizomycotina</taxon>
        <taxon>Sordariomycetes</taxon>
        <taxon>Hypocreomycetidae</taxon>
        <taxon>Hypocreales</taxon>
        <taxon>Clavicipitaceae</taxon>
        <taxon>Ustilaginoidea</taxon>
    </lineage>
</organism>
<dbReference type="AlphaFoldDB" id="A0A1B5KZC8"/>
<feature type="region of interest" description="Disordered" evidence="4">
    <location>
        <begin position="75"/>
        <end position="97"/>
    </location>
</feature>
<dbReference type="GO" id="GO:0003723">
    <property type="term" value="F:RNA binding"/>
    <property type="evidence" value="ECO:0007669"/>
    <property type="project" value="TreeGrafter"/>
</dbReference>
<protein>
    <submittedName>
        <fullName evidence="5">Uncharacterized protein</fullName>
    </submittedName>
</protein>
<sequence length="210" mass="22947">MAKSATQHQQHQQHREPIKKLAPIPQGCKIQKRPLMRPQLSASSKSPTIYVSSHTPFVSAVKRVRKLLAKSLRTAGPAPKNASLQSRVESLKQNTASASDRPPALVVTVAGTGKAIEKTLSLASWFEQEGDCNVCLRTRTVGAVDDIVPREAGEGEGEADESRVRKPTGQARPGQARAEQGETTRRDGLRQPNDSFQPARFLIPTHYSVR</sequence>
<evidence type="ECO:0000256" key="1">
    <source>
        <dbReference type="ARBA" id="ARBA00004123"/>
    </source>
</evidence>
<evidence type="ECO:0000256" key="4">
    <source>
        <dbReference type="SAM" id="MobiDB-lite"/>
    </source>
</evidence>
<dbReference type="GO" id="GO:0006364">
    <property type="term" value="P:rRNA processing"/>
    <property type="evidence" value="ECO:0007669"/>
    <property type="project" value="TreeGrafter"/>
</dbReference>
<feature type="compositionally biased region" description="Basic and acidic residues" evidence="4">
    <location>
        <begin position="179"/>
        <end position="189"/>
    </location>
</feature>
<dbReference type="PANTHER" id="PTHR28256:SF1">
    <property type="entry name" value="RIBONUCLEASES P_MRP PROTEIN SUBUNIT POP7"/>
    <property type="match status" value="1"/>
</dbReference>
<dbReference type="EMBL" id="BBTG02000050">
    <property type="protein sequence ID" value="GAO15423.1"/>
    <property type="molecule type" value="Genomic_DNA"/>
</dbReference>
<dbReference type="InterPro" id="IPR014612">
    <property type="entry name" value="Pop7/Rpp20"/>
</dbReference>
<keyword evidence="3" id="KW-0539">Nucleus</keyword>
<dbReference type="Pfam" id="PF12328">
    <property type="entry name" value="Rpp20"/>
    <property type="match status" value="1"/>
</dbReference>
<reference evidence="6" key="1">
    <citation type="journal article" date="2016" name="Genome Announc.">
        <title>Genome sequence of Ustilaginoidea virens IPU010, a rice pathogenic fungus causing false smut.</title>
        <authorList>
            <person name="Kumagai T."/>
            <person name="Ishii T."/>
            <person name="Terai G."/>
            <person name="Umemura M."/>
            <person name="Machida M."/>
            <person name="Asai K."/>
        </authorList>
    </citation>
    <scope>NUCLEOTIDE SEQUENCE [LARGE SCALE GENOMIC DNA]</scope>
    <source>
        <strain evidence="6">IPU010</strain>
    </source>
</reference>
<dbReference type="InterPro" id="IPR020241">
    <property type="entry name" value="RNase_P/MRP_Pop7_fungi"/>
</dbReference>
<dbReference type="GO" id="GO:0000171">
    <property type="term" value="F:ribonuclease MRP activity"/>
    <property type="evidence" value="ECO:0007669"/>
    <property type="project" value="TreeGrafter"/>
</dbReference>
<evidence type="ECO:0000313" key="5">
    <source>
        <dbReference type="EMBL" id="GAO15423.1"/>
    </source>
</evidence>
<feature type="region of interest" description="Disordered" evidence="4">
    <location>
        <begin position="147"/>
        <end position="210"/>
    </location>
</feature>
<proteinExistence type="predicted"/>
<gene>
    <name evidence="5" type="ORF">UVI_02056660</name>
</gene>
<evidence type="ECO:0000256" key="2">
    <source>
        <dbReference type="ARBA" id="ARBA00022694"/>
    </source>
</evidence>
<dbReference type="GO" id="GO:0004526">
    <property type="term" value="F:ribonuclease P activity"/>
    <property type="evidence" value="ECO:0007669"/>
    <property type="project" value="TreeGrafter"/>
</dbReference>
<dbReference type="GO" id="GO:0005655">
    <property type="term" value="C:nucleolar ribonuclease P complex"/>
    <property type="evidence" value="ECO:0007669"/>
    <property type="project" value="InterPro"/>
</dbReference>
<dbReference type="InterPro" id="IPR036882">
    <property type="entry name" value="Alba-like_dom_sf"/>
</dbReference>
<accession>A0A1B5KZC8</accession>
<comment type="subcellular location">
    <subcellularLocation>
        <location evidence="1">Nucleus</location>
    </subcellularLocation>
</comment>
<keyword evidence="2" id="KW-0819">tRNA processing</keyword>
<dbReference type="Proteomes" id="UP000054053">
    <property type="component" value="Unassembled WGS sequence"/>
</dbReference>
<evidence type="ECO:0000256" key="3">
    <source>
        <dbReference type="ARBA" id="ARBA00023242"/>
    </source>
</evidence>
<feature type="compositionally biased region" description="Polar residues" evidence="4">
    <location>
        <begin position="82"/>
        <end position="97"/>
    </location>
</feature>
<evidence type="ECO:0000313" key="6">
    <source>
        <dbReference type="Proteomes" id="UP000054053"/>
    </source>
</evidence>
<feature type="compositionally biased region" description="Polar residues" evidence="4">
    <location>
        <begin position="1"/>
        <end position="10"/>
    </location>
</feature>
<dbReference type="GO" id="GO:0034965">
    <property type="term" value="P:intronic box C/D snoRNA processing"/>
    <property type="evidence" value="ECO:0007669"/>
    <property type="project" value="TreeGrafter"/>
</dbReference>
<dbReference type="GO" id="GO:0001682">
    <property type="term" value="P:tRNA 5'-leader removal"/>
    <property type="evidence" value="ECO:0007669"/>
    <property type="project" value="InterPro"/>
</dbReference>
<name>A0A1B5KZC8_USTVR</name>
<dbReference type="PANTHER" id="PTHR28256">
    <property type="entry name" value="RIBONUCLEASES P/MRP PROTEIN SUBUNIT POP7"/>
    <property type="match status" value="1"/>
</dbReference>